<evidence type="ECO:0000256" key="4">
    <source>
        <dbReference type="ARBA" id="ARBA00022737"/>
    </source>
</evidence>
<dbReference type="RefSeq" id="WP_004024512.1">
    <property type="nucleotide sequence ID" value="NZ_AJPR01000017.1"/>
</dbReference>
<comment type="subcellular location">
    <subcellularLocation>
        <location evidence="1">Cell membrane</location>
        <topology evidence="1">Lipid-anchor</topology>
    </subcellularLocation>
</comment>
<evidence type="ECO:0000256" key="6">
    <source>
        <dbReference type="ARBA" id="ARBA00023139"/>
    </source>
</evidence>
<evidence type="ECO:0000256" key="1">
    <source>
        <dbReference type="ARBA" id="ARBA00004193"/>
    </source>
</evidence>
<organism evidence="10 11">
    <name type="scientific">Mycoplasmopsis agalactiae 14628</name>
    <dbReference type="NCBI Taxonomy" id="1110504"/>
    <lineage>
        <taxon>Bacteria</taxon>
        <taxon>Bacillati</taxon>
        <taxon>Mycoplasmatota</taxon>
        <taxon>Mycoplasmoidales</taxon>
        <taxon>Metamycoplasmataceae</taxon>
        <taxon>Mycoplasmopsis</taxon>
    </lineage>
</organism>
<proteinExistence type="predicted"/>
<feature type="chain" id="PRO_5003701585" evidence="9">
    <location>
        <begin position="23"/>
        <end position="229"/>
    </location>
</feature>
<sequence>MKKSKFLLLGSVSSLVAIPFVAAKCGDTKEDEKKPAETTPGNPTETPGGSQNNPGGNQNPGTEGGSNQQGSEINVKALTDKIHSIWGLALKFEDRLQNSFKKGDSYQSVVDKIASKLSDKEKELIKLASEGDKNKTLGLQAKQKIKIKIGTEELELEFGKVAEAIKADGAEEKKKKELEEKKKREADEKKAKELAKAFKNEETPEESDEHTPSKFHKYEDIVKFEKSSF</sequence>
<evidence type="ECO:0000313" key="11">
    <source>
        <dbReference type="Proteomes" id="UP000003181"/>
    </source>
</evidence>
<gene>
    <name evidence="10" type="primary">vpmaX</name>
    <name evidence="10" type="ORF">MAGb_8050</name>
</gene>
<feature type="compositionally biased region" description="Low complexity" evidence="8">
    <location>
        <begin position="37"/>
        <end position="61"/>
    </location>
</feature>
<feature type="signal peptide" evidence="9">
    <location>
        <begin position="1"/>
        <end position="22"/>
    </location>
</feature>
<evidence type="ECO:0000256" key="2">
    <source>
        <dbReference type="ARBA" id="ARBA00022475"/>
    </source>
</evidence>
<keyword evidence="7 10" id="KW-0449">Lipoprotein</keyword>
<reference evidence="10 11" key="1">
    <citation type="journal article" date="2012" name="Appl. Environ. Microbiol.">
        <title>Emergence of Atypical Mycoplasma agalactiae Strains Harboring a New Prophage and Associated with an Alpine Wild Ungulate Mortality Episode.</title>
        <authorList>
            <person name="Tardy F."/>
            <person name="Baranowski E."/>
            <person name="Nouvel L.X."/>
            <person name="Mick V."/>
            <person name="Manso-Silvan L."/>
            <person name="Thiaucourt F."/>
            <person name="Thebault P."/>
            <person name="Breton M."/>
            <person name="Sirand-Pugnet P."/>
            <person name="Blanchard A."/>
            <person name="Garnier A."/>
            <person name="Gibert P."/>
            <person name="Game Y."/>
            <person name="Poumarat F."/>
            <person name="Citti C."/>
        </authorList>
    </citation>
    <scope>NUCLEOTIDE SEQUENCE [LARGE SCALE GENOMIC DNA]</scope>
    <source>
        <strain evidence="10 11">14628</strain>
    </source>
</reference>
<evidence type="ECO:0000256" key="9">
    <source>
        <dbReference type="SAM" id="SignalP"/>
    </source>
</evidence>
<feature type="compositionally biased region" description="Basic and acidic residues" evidence="8">
    <location>
        <begin position="26"/>
        <end position="36"/>
    </location>
</feature>
<feature type="region of interest" description="Disordered" evidence="8">
    <location>
        <begin position="169"/>
        <end position="217"/>
    </location>
</feature>
<evidence type="ECO:0000256" key="8">
    <source>
        <dbReference type="SAM" id="MobiDB-lite"/>
    </source>
</evidence>
<dbReference type="PATRIC" id="fig|1110504.5.peg.789"/>
<dbReference type="GO" id="GO:0005886">
    <property type="term" value="C:plasma membrane"/>
    <property type="evidence" value="ECO:0007669"/>
    <property type="project" value="UniProtKB-SubCell"/>
</dbReference>
<name>I5D503_MYCAA</name>
<feature type="region of interest" description="Disordered" evidence="8">
    <location>
        <begin position="26"/>
        <end position="74"/>
    </location>
</feature>
<dbReference type="Proteomes" id="UP000003181">
    <property type="component" value="Unassembled WGS sequence"/>
</dbReference>
<dbReference type="InterPro" id="IPR049890">
    <property type="entry name" value="VlpA-F-like_signal"/>
</dbReference>
<dbReference type="EMBL" id="AJPR01000017">
    <property type="protein sequence ID" value="EIN14762.1"/>
    <property type="molecule type" value="Genomic_DNA"/>
</dbReference>
<keyword evidence="3 9" id="KW-0732">Signal</keyword>
<evidence type="ECO:0000313" key="10">
    <source>
        <dbReference type="EMBL" id="EIN14762.1"/>
    </source>
</evidence>
<feature type="compositionally biased region" description="Basic and acidic residues" evidence="8">
    <location>
        <begin position="169"/>
        <end position="202"/>
    </location>
</feature>
<evidence type="ECO:0000256" key="7">
    <source>
        <dbReference type="ARBA" id="ARBA00023288"/>
    </source>
</evidence>
<evidence type="ECO:0000256" key="5">
    <source>
        <dbReference type="ARBA" id="ARBA00023136"/>
    </source>
</evidence>
<dbReference type="AlphaFoldDB" id="I5D503"/>
<keyword evidence="2" id="KW-1003">Cell membrane</keyword>
<dbReference type="NCBIfam" id="NF033817">
    <property type="entry name" value="Mplas_variab_LP"/>
    <property type="match status" value="1"/>
</dbReference>
<dbReference type="OrthoDB" id="398306at2"/>
<comment type="caution">
    <text evidence="10">The sequence shown here is derived from an EMBL/GenBank/DDBJ whole genome shotgun (WGS) entry which is preliminary data.</text>
</comment>
<keyword evidence="6" id="KW-0564">Palmitate</keyword>
<keyword evidence="5" id="KW-0472">Membrane</keyword>
<evidence type="ECO:0000256" key="3">
    <source>
        <dbReference type="ARBA" id="ARBA00022729"/>
    </source>
</evidence>
<accession>I5D503</accession>
<keyword evidence="4" id="KW-0677">Repeat</keyword>
<protein>
    <submittedName>
        <fullName evidence="10">Variable surface lipoprotein X (VpmaX)</fullName>
    </submittedName>
</protein>